<dbReference type="Gene3D" id="1.25.40.10">
    <property type="entry name" value="Tetratricopeptide repeat domain"/>
    <property type="match status" value="2"/>
</dbReference>
<feature type="coiled-coil region" evidence="2">
    <location>
        <begin position="476"/>
        <end position="517"/>
    </location>
</feature>
<dbReference type="InterPro" id="IPR019734">
    <property type="entry name" value="TPR_rpt"/>
</dbReference>
<dbReference type="Pfam" id="PF13424">
    <property type="entry name" value="TPR_12"/>
    <property type="match status" value="3"/>
</dbReference>
<keyword evidence="6" id="KW-1185">Reference proteome</keyword>
<dbReference type="InterPro" id="IPR011990">
    <property type="entry name" value="TPR-like_helical_dom_sf"/>
</dbReference>
<proteinExistence type="predicted"/>
<dbReference type="SUPFAM" id="SSF48452">
    <property type="entry name" value="TPR-like"/>
    <property type="match status" value="2"/>
</dbReference>
<evidence type="ECO:0000256" key="3">
    <source>
        <dbReference type="SAM" id="MobiDB-lite"/>
    </source>
</evidence>
<dbReference type="GO" id="GO:0015074">
    <property type="term" value="P:DNA integration"/>
    <property type="evidence" value="ECO:0007669"/>
    <property type="project" value="InterPro"/>
</dbReference>
<evidence type="ECO:0000259" key="4">
    <source>
        <dbReference type="PROSITE" id="PS50994"/>
    </source>
</evidence>
<dbReference type="PROSITE" id="PS50005">
    <property type="entry name" value="TPR"/>
    <property type="match status" value="1"/>
</dbReference>
<dbReference type="GO" id="GO:0003676">
    <property type="term" value="F:nucleic acid binding"/>
    <property type="evidence" value="ECO:0007669"/>
    <property type="project" value="InterPro"/>
</dbReference>
<feature type="repeat" description="TPR" evidence="1">
    <location>
        <begin position="176"/>
        <end position="209"/>
    </location>
</feature>
<dbReference type="InterPro" id="IPR001584">
    <property type="entry name" value="Integrase_cat-core"/>
</dbReference>
<dbReference type="FunFam" id="3.30.420.10:FF:000032">
    <property type="entry name" value="Retrovirus-related Pol polyprotein from transposon 297-like Protein"/>
    <property type="match status" value="1"/>
</dbReference>
<evidence type="ECO:0000256" key="2">
    <source>
        <dbReference type="SAM" id="Coils"/>
    </source>
</evidence>
<dbReference type="OrthoDB" id="1658288at2759"/>
<dbReference type="PANTHER" id="PTHR47689">
    <property type="entry name" value="TETRATRICOPEPTIDE REPEAT (TPR)-LIKE SUPERFAMILY PROTEIN"/>
    <property type="match status" value="1"/>
</dbReference>
<dbReference type="PROSITE" id="PS50994">
    <property type="entry name" value="INTEGRASE"/>
    <property type="match status" value="1"/>
</dbReference>
<reference evidence="5 6" key="1">
    <citation type="journal article" date="2018" name="Cell">
        <title>The Chara Genome: Secondary Complexity and Implications for Plant Terrestrialization.</title>
        <authorList>
            <person name="Nishiyama T."/>
            <person name="Sakayama H."/>
            <person name="Vries J.D."/>
            <person name="Buschmann H."/>
            <person name="Saint-Marcoux D."/>
            <person name="Ullrich K.K."/>
            <person name="Haas F.B."/>
            <person name="Vanderstraeten L."/>
            <person name="Becker D."/>
            <person name="Lang D."/>
            <person name="Vosolsobe S."/>
            <person name="Rombauts S."/>
            <person name="Wilhelmsson P.K.I."/>
            <person name="Janitza P."/>
            <person name="Kern R."/>
            <person name="Heyl A."/>
            <person name="Rumpler F."/>
            <person name="Villalobos L.I.A.C."/>
            <person name="Clay J.M."/>
            <person name="Skokan R."/>
            <person name="Toyoda A."/>
            <person name="Suzuki Y."/>
            <person name="Kagoshima H."/>
            <person name="Schijlen E."/>
            <person name="Tajeshwar N."/>
            <person name="Catarino B."/>
            <person name="Hetherington A.J."/>
            <person name="Saltykova A."/>
            <person name="Bonnot C."/>
            <person name="Breuninger H."/>
            <person name="Symeonidi A."/>
            <person name="Radhakrishnan G.V."/>
            <person name="Van Nieuwerburgh F."/>
            <person name="Deforce D."/>
            <person name="Chang C."/>
            <person name="Karol K.G."/>
            <person name="Hedrich R."/>
            <person name="Ulvskov P."/>
            <person name="Glockner G."/>
            <person name="Delwiche C.F."/>
            <person name="Petrasek J."/>
            <person name="Van de Peer Y."/>
            <person name="Friml J."/>
            <person name="Beilby M."/>
            <person name="Dolan L."/>
            <person name="Kohara Y."/>
            <person name="Sugano S."/>
            <person name="Fujiyama A."/>
            <person name="Delaux P.-M."/>
            <person name="Quint M."/>
            <person name="TheiBen G."/>
            <person name="Hagemann M."/>
            <person name="Harholt J."/>
            <person name="Dunand C."/>
            <person name="Zachgo S."/>
            <person name="Langdale J."/>
            <person name="Maumus F."/>
            <person name="Straeten D.V.D."/>
            <person name="Gould S.B."/>
            <person name="Rensing S.A."/>
        </authorList>
    </citation>
    <scope>NUCLEOTIDE SEQUENCE [LARGE SCALE GENOMIC DNA]</scope>
    <source>
        <strain evidence="5 6">S276</strain>
    </source>
</reference>
<dbReference type="Proteomes" id="UP000265515">
    <property type="component" value="Unassembled WGS sequence"/>
</dbReference>
<dbReference type="STRING" id="69332.A0A388KRF1"/>
<comment type="caution">
    <text evidence="5">The sequence shown here is derived from an EMBL/GenBank/DDBJ whole genome shotgun (WGS) entry which is preliminary data.</text>
</comment>
<feature type="region of interest" description="Disordered" evidence="3">
    <location>
        <begin position="447"/>
        <end position="476"/>
    </location>
</feature>
<dbReference type="Gene3D" id="3.30.420.10">
    <property type="entry name" value="Ribonuclease H-like superfamily/Ribonuclease H"/>
    <property type="match status" value="1"/>
</dbReference>
<evidence type="ECO:0000256" key="1">
    <source>
        <dbReference type="PROSITE-ProRule" id="PRU00339"/>
    </source>
</evidence>
<protein>
    <recommendedName>
        <fullName evidence="4">Integrase catalytic domain-containing protein</fullName>
    </recommendedName>
</protein>
<dbReference type="AlphaFoldDB" id="A0A388KRF1"/>
<dbReference type="InterPro" id="IPR036397">
    <property type="entry name" value="RNaseH_sf"/>
</dbReference>
<dbReference type="SMART" id="SM00028">
    <property type="entry name" value="TPR"/>
    <property type="match status" value="4"/>
</dbReference>
<dbReference type="EMBL" id="BFEA01000169">
    <property type="protein sequence ID" value="GBG72616.1"/>
    <property type="molecule type" value="Genomic_DNA"/>
</dbReference>
<sequence>MMTWRTARGSRTRLLTSHVDPCGSRAAVAGNSVAIGIASGNTRSGGLGAPETSTSAAGGCNSSRAMRSLFSQMLTGQIKRIATCSDSTAGNPPGFLLTWQHEKERRRTSSAGMVTLLPVFVMCLASPMAKAKTKDAGVSELNSPEGSANIMDMDGKKILTQAPAAEVKSNSHTARWRVFTDVGRNMFAQGRLEEAEKYFRKALDESKQGFGEDDPHVASSCNNLAEIYRVRRDYLRAEPLYLEAVARLEAAMGKDNQSVGLALHNLGGFYLLTKNLQKSKESYEANIRRTTWVERCAPEDYTAWEAVVTAECMIGDESMLMWHLAEVALHCAVGGTEATTGHQMHTQLNWSDTDEGGVDDVRLTRSRSLRVPHVFQTLQPGDERRLRAENRARALAAARETALAASQALAAANAAAREQAAAARAATMANGAASAASSFGTQLGMPVGPTGTSGAVSSGQSTSQMAGSQLSPLTPRGRELLELQQVERIRERLERELKNRTARLDTLEADKAALEGLDESAMTNQIKVLKNNVLSLHAHVDSRLDFMQNSLDQILDLLQTRGFRPAAQSSLPLTAMSGPFPVQAGTQPSGHSVSMDFMDTLVTNRNGKRHIFVIIDRFTKYARLIAMPETARTEHVIKLFLDNWVRDFGLPKSIVSDRDVRFTSELWKKTAEQTGNQLQMTSGNHPEANGQAEQMNRVVQHLLRHYIKPSQDDWDEKLPLIASLYNNAVHSSTGVSPNQLHLGWKPRSALDFLLPENRSSATPGTLEYGVQYEKLLQQAVEHMKKSQQAMIASENKHRRQSSFQVKEASFGKKHPEYALTLFHLGEVIRLMGNVKEAEKLIRESLSLLEESGGGYSPAAIRRMSRLAELLVQSRQLHEAELVHRRILHIVELSKGSEGVEAANAMENLSGVLRLREKLDEAAELLQRCLQIRQTVLCSNHMQVGSTLFKLGIVTKEQGDAITMKNSKSPDELEKAKDLYDYSVMLLNRAISIAEQNWDQALTALKAAEAAAKSAAEKEGSVKMAIPTLIPHRL</sequence>
<evidence type="ECO:0000313" key="5">
    <source>
        <dbReference type="EMBL" id="GBG72616.1"/>
    </source>
</evidence>
<feature type="compositionally biased region" description="Polar residues" evidence="3">
    <location>
        <begin position="450"/>
        <end position="472"/>
    </location>
</feature>
<accession>A0A388KRF1</accession>
<keyword evidence="1" id="KW-0802">TPR repeat</keyword>
<dbReference type="Gramene" id="GBG72616">
    <property type="protein sequence ID" value="GBG72616"/>
    <property type="gene ID" value="CBR_g12189"/>
</dbReference>
<dbReference type="SUPFAM" id="SSF53098">
    <property type="entry name" value="Ribonuclease H-like"/>
    <property type="match status" value="1"/>
</dbReference>
<evidence type="ECO:0000313" key="6">
    <source>
        <dbReference type="Proteomes" id="UP000265515"/>
    </source>
</evidence>
<feature type="domain" description="Integrase catalytic" evidence="4">
    <location>
        <begin position="584"/>
        <end position="745"/>
    </location>
</feature>
<gene>
    <name evidence="5" type="ORF">CBR_g12189</name>
</gene>
<keyword evidence="2" id="KW-0175">Coiled coil</keyword>
<dbReference type="Pfam" id="PF00665">
    <property type="entry name" value="rve"/>
    <property type="match status" value="1"/>
</dbReference>
<dbReference type="InterPro" id="IPR012337">
    <property type="entry name" value="RNaseH-like_sf"/>
</dbReference>
<dbReference type="PANTHER" id="PTHR47689:SF2">
    <property type="entry name" value="TETRATRICOPEPTIDE REPEAT (TPR)-LIKE SUPERFAMILY PROTEIN"/>
    <property type="match status" value="1"/>
</dbReference>
<organism evidence="5 6">
    <name type="scientific">Chara braunii</name>
    <name type="common">Braun's stonewort</name>
    <dbReference type="NCBI Taxonomy" id="69332"/>
    <lineage>
        <taxon>Eukaryota</taxon>
        <taxon>Viridiplantae</taxon>
        <taxon>Streptophyta</taxon>
        <taxon>Charophyceae</taxon>
        <taxon>Charales</taxon>
        <taxon>Characeae</taxon>
        <taxon>Chara</taxon>
    </lineage>
</organism>
<name>A0A388KRF1_CHABU</name>